<comment type="caution">
    <text evidence="4">The sequence shown here is derived from an EMBL/GenBank/DDBJ whole genome shotgun (WGS) entry which is preliminary data.</text>
</comment>
<dbReference type="InterPro" id="IPR023365">
    <property type="entry name" value="Sortase_dom-sf"/>
</dbReference>
<dbReference type="InterPro" id="IPR042001">
    <property type="entry name" value="Sortase_F"/>
</dbReference>
<evidence type="ECO:0000313" key="4">
    <source>
        <dbReference type="EMBL" id="RNB84775.1"/>
    </source>
</evidence>
<dbReference type="CDD" id="cd05829">
    <property type="entry name" value="Sortase_F"/>
    <property type="match status" value="1"/>
</dbReference>
<dbReference type="Proteomes" id="UP000281915">
    <property type="component" value="Unassembled WGS sequence"/>
</dbReference>
<accession>A0A3M8DBT3</accession>
<dbReference type="SUPFAM" id="SSF63817">
    <property type="entry name" value="Sortase"/>
    <property type="match status" value="1"/>
</dbReference>
<feature type="active site" description="Acyl-thioester intermediate" evidence="2">
    <location>
        <position position="202"/>
    </location>
</feature>
<dbReference type="Gene3D" id="2.40.260.10">
    <property type="entry name" value="Sortase"/>
    <property type="match status" value="1"/>
</dbReference>
<dbReference type="InterPro" id="IPR005754">
    <property type="entry name" value="Sortase"/>
</dbReference>
<evidence type="ECO:0000256" key="2">
    <source>
        <dbReference type="PIRSR" id="PIRSR605754-1"/>
    </source>
</evidence>
<evidence type="ECO:0000256" key="1">
    <source>
        <dbReference type="ARBA" id="ARBA00022801"/>
    </source>
</evidence>
<keyword evidence="1" id="KW-0378">Hydrolase</keyword>
<dbReference type="AlphaFoldDB" id="A0A3M8DBT3"/>
<dbReference type="Pfam" id="PF04203">
    <property type="entry name" value="Sortase"/>
    <property type="match status" value="1"/>
</dbReference>
<feature type="active site" description="Proton donor/acceptor" evidence="2">
    <location>
        <position position="136"/>
    </location>
</feature>
<name>A0A3M8DBT3_9BACL</name>
<gene>
    <name evidence="4" type="ORF">EDM58_04885</name>
</gene>
<organism evidence="4 5">
    <name type="scientific">Brevibacillus panacihumi</name>
    <dbReference type="NCBI Taxonomy" id="497735"/>
    <lineage>
        <taxon>Bacteria</taxon>
        <taxon>Bacillati</taxon>
        <taxon>Bacillota</taxon>
        <taxon>Bacilli</taxon>
        <taxon>Bacillales</taxon>
        <taxon>Paenibacillaceae</taxon>
        <taxon>Brevibacillus</taxon>
    </lineage>
</organism>
<dbReference type="GO" id="GO:0016787">
    <property type="term" value="F:hydrolase activity"/>
    <property type="evidence" value="ECO:0007669"/>
    <property type="project" value="UniProtKB-KW"/>
</dbReference>
<protein>
    <submittedName>
        <fullName evidence="4">Class F sortase</fullName>
    </submittedName>
</protein>
<proteinExistence type="predicted"/>
<keyword evidence="3" id="KW-0732">Signal</keyword>
<sequence>MGGAQTVKAKPFLAFLLICLSLTGCSLSAHPDTPPQKEKATVHHPLHIQESKIKPRPIRYGPFLYELRSYPLASPLQDGLMPHRLVIPAIKLDSLVEPVGVLPNGQMDVPKAFDRVGILSPWTKPGMAGNAVIAGHFDHYTGPAVFYKLRKLKHGDQIMVHDAQGKSLTFRVKKIESYPAAEAPIDSIFGPSSHAQLNLITCSGRFNRKTQEHANRLVVFSELSY</sequence>
<evidence type="ECO:0000313" key="5">
    <source>
        <dbReference type="Proteomes" id="UP000281915"/>
    </source>
</evidence>
<evidence type="ECO:0000256" key="3">
    <source>
        <dbReference type="SAM" id="SignalP"/>
    </source>
</evidence>
<feature type="signal peptide" evidence="3">
    <location>
        <begin position="1"/>
        <end position="31"/>
    </location>
</feature>
<dbReference type="EMBL" id="RHHT01000006">
    <property type="protein sequence ID" value="RNB84775.1"/>
    <property type="molecule type" value="Genomic_DNA"/>
</dbReference>
<reference evidence="4 5" key="1">
    <citation type="submission" date="2018-10" db="EMBL/GenBank/DDBJ databases">
        <title>Phylogenomics of Brevibacillus.</title>
        <authorList>
            <person name="Dunlap C."/>
        </authorList>
    </citation>
    <scope>NUCLEOTIDE SEQUENCE [LARGE SCALE GENOMIC DNA]</scope>
    <source>
        <strain evidence="4 5">JCM 15085</strain>
    </source>
</reference>
<feature type="chain" id="PRO_5018304692" evidence="3">
    <location>
        <begin position="32"/>
        <end position="225"/>
    </location>
</feature>